<dbReference type="CDD" id="cd07185">
    <property type="entry name" value="OmpA_C-like"/>
    <property type="match status" value="1"/>
</dbReference>
<dbReference type="InterPro" id="IPR036737">
    <property type="entry name" value="OmpA-like_sf"/>
</dbReference>
<sequence>MKIFKSSKEENQWMSISDLMSVLMIIFLFISIVYMRSVSQKNSQITSIAQTYEKTQVEITHDLKEEFAKNLQIWNAVLDSLTLSIRFENPEILFKVGSAELNDHFKSILDSFFPRFIQILTEPKYKEYIEEIRIEGHTSSEWYGESSPRQAYFNNMELSQDRTRKVLEYVLSQIKDEELFLWVKNKLTANGLSSSKLIYNNDRAEDQERSRRVEFKIKTNAEQQIITILEQSKSKS</sequence>
<evidence type="ECO:0000256" key="2">
    <source>
        <dbReference type="SAM" id="Phobius"/>
    </source>
</evidence>
<dbReference type="Gene3D" id="3.30.1330.60">
    <property type="entry name" value="OmpA-like domain"/>
    <property type="match status" value="1"/>
</dbReference>
<dbReference type="PANTHER" id="PTHR30329:SF21">
    <property type="entry name" value="LIPOPROTEIN YIAD-RELATED"/>
    <property type="match status" value="1"/>
</dbReference>
<accession>A0ABR7D1Y9</accession>
<dbReference type="SUPFAM" id="SSF103088">
    <property type="entry name" value="OmpA-like"/>
    <property type="match status" value="1"/>
</dbReference>
<dbReference type="Proteomes" id="UP000646484">
    <property type="component" value="Unassembled WGS sequence"/>
</dbReference>
<reference evidence="4 5" key="1">
    <citation type="submission" date="2020-08" db="EMBL/GenBank/DDBJ databases">
        <title>Genome public.</title>
        <authorList>
            <person name="Liu C."/>
            <person name="Sun Q."/>
        </authorList>
    </citation>
    <scope>NUCLEOTIDE SEQUENCE [LARGE SCALE GENOMIC DNA]</scope>
    <source>
        <strain evidence="4 5">NSJ-56</strain>
    </source>
</reference>
<dbReference type="InterPro" id="IPR050330">
    <property type="entry name" value="Bact_OuterMem_StrucFunc"/>
</dbReference>
<name>A0ABR7D1Y9_9BACT</name>
<protein>
    <submittedName>
        <fullName evidence="4">OmpA family protein</fullName>
    </submittedName>
</protein>
<keyword evidence="1 2" id="KW-0472">Membrane</keyword>
<keyword evidence="2" id="KW-1133">Transmembrane helix</keyword>
<organism evidence="4 5">
    <name type="scientific">Butyricimonas hominis</name>
    <dbReference type="NCBI Taxonomy" id="2763032"/>
    <lineage>
        <taxon>Bacteria</taxon>
        <taxon>Pseudomonadati</taxon>
        <taxon>Bacteroidota</taxon>
        <taxon>Bacteroidia</taxon>
        <taxon>Bacteroidales</taxon>
        <taxon>Odoribacteraceae</taxon>
        <taxon>Butyricimonas</taxon>
    </lineage>
</organism>
<proteinExistence type="predicted"/>
<evidence type="ECO:0000313" key="5">
    <source>
        <dbReference type="Proteomes" id="UP000646484"/>
    </source>
</evidence>
<keyword evidence="2" id="KW-0812">Transmembrane</keyword>
<dbReference type="InterPro" id="IPR006665">
    <property type="entry name" value="OmpA-like"/>
</dbReference>
<feature type="domain" description="OmpA-like" evidence="3">
    <location>
        <begin position="81"/>
        <end position="221"/>
    </location>
</feature>
<dbReference type="Pfam" id="PF00691">
    <property type="entry name" value="OmpA"/>
    <property type="match status" value="1"/>
</dbReference>
<comment type="caution">
    <text evidence="4">The sequence shown here is derived from an EMBL/GenBank/DDBJ whole genome shotgun (WGS) entry which is preliminary data.</text>
</comment>
<dbReference type="EMBL" id="JACOOH010000005">
    <property type="protein sequence ID" value="MBC5621937.1"/>
    <property type="molecule type" value="Genomic_DNA"/>
</dbReference>
<evidence type="ECO:0000313" key="4">
    <source>
        <dbReference type="EMBL" id="MBC5621937.1"/>
    </source>
</evidence>
<dbReference type="RefSeq" id="WP_186976353.1">
    <property type="nucleotide sequence ID" value="NZ_JACOOH010000005.1"/>
</dbReference>
<feature type="transmembrane region" description="Helical" evidence="2">
    <location>
        <begin position="12"/>
        <end position="35"/>
    </location>
</feature>
<dbReference type="PANTHER" id="PTHR30329">
    <property type="entry name" value="STATOR ELEMENT OF FLAGELLAR MOTOR COMPLEX"/>
    <property type="match status" value="1"/>
</dbReference>
<gene>
    <name evidence="4" type="ORF">H8S64_12590</name>
</gene>
<evidence type="ECO:0000256" key="1">
    <source>
        <dbReference type="PROSITE-ProRule" id="PRU00473"/>
    </source>
</evidence>
<evidence type="ECO:0000259" key="3">
    <source>
        <dbReference type="PROSITE" id="PS51123"/>
    </source>
</evidence>
<dbReference type="PROSITE" id="PS51123">
    <property type="entry name" value="OMPA_2"/>
    <property type="match status" value="1"/>
</dbReference>
<keyword evidence="5" id="KW-1185">Reference proteome</keyword>